<dbReference type="InterPro" id="IPR036188">
    <property type="entry name" value="FAD/NAD-bd_sf"/>
</dbReference>
<evidence type="ECO:0000256" key="3">
    <source>
        <dbReference type="ARBA" id="ARBA00005833"/>
    </source>
</evidence>
<proteinExistence type="inferred from homology"/>
<comment type="similarity">
    <text evidence="3">Belongs to the tryptophan 2-monooxygenase family.</text>
</comment>
<accession>A0A7C2M0P0</accession>
<feature type="binding site" evidence="9">
    <location>
        <position position="385"/>
    </location>
    <ligand>
        <name>substrate</name>
    </ligand>
</feature>
<dbReference type="InterPro" id="IPR002937">
    <property type="entry name" value="Amino_oxidase"/>
</dbReference>
<name>A0A7C2M0P0_9FLAO</name>
<dbReference type="Proteomes" id="UP000885753">
    <property type="component" value="Unassembled WGS sequence"/>
</dbReference>
<gene>
    <name evidence="11" type="ORF">ENO10_04715</name>
</gene>
<comment type="catalytic activity">
    <reaction evidence="8">
        <text>L-tryptophan + O2 = indole-3-acetamide + CO2 + H2O</text>
        <dbReference type="Rhea" id="RHEA:16165"/>
        <dbReference type="ChEBI" id="CHEBI:15377"/>
        <dbReference type="ChEBI" id="CHEBI:15379"/>
        <dbReference type="ChEBI" id="CHEBI:16031"/>
        <dbReference type="ChEBI" id="CHEBI:16526"/>
        <dbReference type="ChEBI" id="CHEBI:57912"/>
        <dbReference type="EC" id="1.13.12.3"/>
    </reaction>
</comment>
<dbReference type="GO" id="GO:0050361">
    <property type="term" value="F:tryptophan 2-monooxygenase activity"/>
    <property type="evidence" value="ECO:0007669"/>
    <property type="project" value="UniProtKB-EC"/>
</dbReference>
<dbReference type="Pfam" id="PF01593">
    <property type="entry name" value="Amino_oxidase"/>
    <property type="match status" value="1"/>
</dbReference>
<dbReference type="AlphaFoldDB" id="A0A7C2M0P0"/>
<dbReference type="GO" id="GO:0009851">
    <property type="term" value="P:auxin biosynthetic process"/>
    <property type="evidence" value="ECO:0007669"/>
    <property type="project" value="UniProtKB-KW"/>
</dbReference>
<keyword evidence="6" id="KW-0560">Oxidoreductase</keyword>
<evidence type="ECO:0000256" key="6">
    <source>
        <dbReference type="ARBA" id="ARBA00023002"/>
    </source>
</evidence>
<evidence type="ECO:0000256" key="2">
    <source>
        <dbReference type="ARBA" id="ARBA00004814"/>
    </source>
</evidence>
<feature type="binding site" evidence="9">
    <location>
        <position position="466"/>
    </location>
    <ligand>
        <name>FAD</name>
        <dbReference type="ChEBI" id="CHEBI:57692"/>
    </ligand>
</feature>
<evidence type="ECO:0000256" key="4">
    <source>
        <dbReference type="ARBA" id="ARBA00012535"/>
    </source>
</evidence>
<dbReference type="SUPFAM" id="SSF51905">
    <property type="entry name" value="FAD/NAD(P)-binding domain"/>
    <property type="match status" value="1"/>
</dbReference>
<protein>
    <recommendedName>
        <fullName evidence="5">Tryptophan 2-monooxygenase</fullName>
        <ecNumber evidence="4">1.13.12.3</ecNumber>
    </recommendedName>
</protein>
<organism evidence="11">
    <name type="scientific">Salinimicrobium catena</name>
    <dbReference type="NCBI Taxonomy" id="390640"/>
    <lineage>
        <taxon>Bacteria</taxon>
        <taxon>Pseudomonadati</taxon>
        <taxon>Bacteroidota</taxon>
        <taxon>Flavobacteriia</taxon>
        <taxon>Flavobacteriales</taxon>
        <taxon>Flavobacteriaceae</taxon>
        <taxon>Salinimicrobium</taxon>
    </lineage>
</organism>
<keyword evidence="7" id="KW-0073">Auxin biosynthesis</keyword>
<dbReference type="EC" id="1.13.12.3" evidence="4"/>
<dbReference type="EMBL" id="DSEE01000347">
    <property type="protein sequence ID" value="HER40506.1"/>
    <property type="molecule type" value="Genomic_DNA"/>
</dbReference>
<feature type="binding site" evidence="9">
    <location>
        <position position="277"/>
    </location>
    <ligand>
        <name>FAD</name>
        <dbReference type="ChEBI" id="CHEBI:57692"/>
    </ligand>
</feature>
<dbReference type="InterPro" id="IPR001613">
    <property type="entry name" value="Flavin_amine_oxidase"/>
</dbReference>
<dbReference type="GO" id="GO:0009063">
    <property type="term" value="P:amino acid catabolic process"/>
    <property type="evidence" value="ECO:0007669"/>
    <property type="project" value="TreeGrafter"/>
</dbReference>
<comment type="pathway">
    <text evidence="2">Plant hormone metabolism; auxin biosynthesis.</text>
</comment>
<sequence>MKAGRNDISRKVFLQQIGLGLGALGTGIFFPGSLSAAGFISGKTTIPRKVLVLGAGLSGLAAAWELKKAGHEVTILEARNRPGGRVSTLREPFAEGLFAEEGAAAYGATYSHALKFIEEFGLEKLPYPFPEKDVVYHLNGKRIEAAPGEGAQWPYELSPKEQGKDPLSLVKMYIIDTLPKEVGDPKLWDKEPVISMDQTSLEEYLRKQGASEGAIKLIKNTQWFAAIPGETSALSMGVSDFGLFMGGMPFILKGGNDQLPKELASRMKENIQYGVEVTHVKDTGSGVVVKDKSGREFSGDNVIVTVPLKVTQNISFEPPLPAAKKTAIENMPVIDLTRTFLEVDKPFWLEDNLSGAAFTDLGVGTVNPYLHSENPENGPAIIEGYVAGPQAGKLGNLPKEEVIREVRSQMEKVYPGVEEHFQEGYVKAWGKDPYALGGPSWPSPGDVNNYLRDLQSSHGRIHFAGEHTSVIRSTMEGALRSGVRAAREIHNS</sequence>
<evidence type="ECO:0000256" key="1">
    <source>
        <dbReference type="ARBA" id="ARBA00001974"/>
    </source>
</evidence>
<evidence type="ECO:0000313" key="11">
    <source>
        <dbReference type="EMBL" id="HER40506.1"/>
    </source>
</evidence>
<dbReference type="PANTHER" id="PTHR10742:SF342">
    <property type="entry name" value="AMINE OXIDASE"/>
    <property type="match status" value="1"/>
</dbReference>
<evidence type="ECO:0000256" key="8">
    <source>
        <dbReference type="ARBA" id="ARBA00047321"/>
    </source>
</evidence>
<dbReference type="InterPro" id="IPR050281">
    <property type="entry name" value="Flavin_monoamine_oxidase"/>
</dbReference>
<reference evidence="11" key="1">
    <citation type="journal article" date="2020" name="mSystems">
        <title>Genome- and Community-Level Interaction Insights into Carbon Utilization and Element Cycling Functions of Hydrothermarchaeota in Hydrothermal Sediment.</title>
        <authorList>
            <person name="Zhou Z."/>
            <person name="Liu Y."/>
            <person name="Xu W."/>
            <person name="Pan J."/>
            <person name="Luo Z.H."/>
            <person name="Li M."/>
        </authorList>
    </citation>
    <scope>NUCLEOTIDE SEQUENCE [LARGE SCALE GENOMIC DNA]</scope>
    <source>
        <strain evidence="11">SpSt-1235</strain>
    </source>
</reference>
<comment type="caution">
    <text evidence="11">The sequence shown here is derived from an EMBL/GenBank/DDBJ whole genome shotgun (WGS) entry which is preliminary data.</text>
</comment>
<feature type="binding site" evidence="9">
    <location>
        <begin position="77"/>
        <end position="78"/>
    </location>
    <ligand>
        <name>FAD</name>
        <dbReference type="ChEBI" id="CHEBI:57692"/>
    </ligand>
</feature>
<dbReference type="GO" id="GO:0001716">
    <property type="term" value="F:L-amino-acid oxidase activity"/>
    <property type="evidence" value="ECO:0007669"/>
    <property type="project" value="TreeGrafter"/>
</dbReference>
<comment type="cofactor">
    <cofactor evidence="1">
        <name>FAD</name>
        <dbReference type="ChEBI" id="CHEBI:57692"/>
    </cofactor>
</comment>
<dbReference type="SUPFAM" id="SSF54373">
    <property type="entry name" value="FAD-linked reductases, C-terminal domain"/>
    <property type="match status" value="1"/>
</dbReference>
<dbReference type="PANTHER" id="PTHR10742">
    <property type="entry name" value="FLAVIN MONOAMINE OXIDASE"/>
    <property type="match status" value="1"/>
</dbReference>
<dbReference type="PRINTS" id="PR00757">
    <property type="entry name" value="AMINEOXDASEF"/>
</dbReference>
<evidence type="ECO:0000256" key="5">
    <source>
        <dbReference type="ARBA" id="ARBA00017871"/>
    </source>
</evidence>
<evidence type="ECO:0000259" key="10">
    <source>
        <dbReference type="Pfam" id="PF01593"/>
    </source>
</evidence>
<feature type="binding site" evidence="9">
    <location>
        <position position="58"/>
    </location>
    <ligand>
        <name>FAD</name>
        <dbReference type="ChEBI" id="CHEBI:57692"/>
    </ligand>
</feature>
<dbReference type="Gene3D" id="3.50.50.60">
    <property type="entry name" value="FAD/NAD(P)-binding domain"/>
    <property type="match status" value="1"/>
</dbReference>
<feature type="domain" description="Amine oxidase" evidence="10">
    <location>
        <begin position="57"/>
        <end position="489"/>
    </location>
</feature>
<evidence type="ECO:0000256" key="9">
    <source>
        <dbReference type="PIRSR" id="PIRSR601613-1"/>
    </source>
</evidence>
<evidence type="ECO:0000256" key="7">
    <source>
        <dbReference type="ARBA" id="ARBA00023070"/>
    </source>
</evidence>